<comment type="caution">
    <text evidence="1">The sequence shown here is derived from an EMBL/GenBank/DDBJ whole genome shotgun (WGS) entry which is preliminary data.</text>
</comment>
<dbReference type="Gene3D" id="3.40.50.1240">
    <property type="entry name" value="Phosphoglycerate mutase-like"/>
    <property type="match status" value="1"/>
</dbReference>
<dbReference type="InterPro" id="IPR029033">
    <property type="entry name" value="His_PPase_superfam"/>
</dbReference>
<dbReference type="AlphaFoldDB" id="A0A3S5BT46"/>
<protein>
    <submittedName>
        <fullName evidence="1">Uncharacterized protein</fullName>
    </submittedName>
</protein>
<dbReference type="SUPFAM" id="SSF53254">
    <property type="entry name" value="Phosphoglycerate mutase-like"/>
    <property type="match status" value="1"/>
</dbReference>
<reference evidence="1" key="1">
    <citation type="submission" date="2018-11" db="EMBL/GenBank/DDBJ databases">
        <authorList>
            <consortium name="Pathogen Informatics"/>
        </authorList>
    </citation>
    <scope>NUCLEOTIDE SEQUENCE</scope>
</reference>
<dbReference type="EMBL" id="CAAALY010031245">
    <property type="protein sequence ID" value="VEL17136.1"/>
    <property type="molecule type" value="Genomic_DNA"/>
</dbReference>
<name>A0A3S5BT46_9PLAT</name>
<proteinExistence type="predicted"/>
<keyword evidence="2" id="KW-1185">Reference proteome</keyword>
<gene>
    <name evidence="1" type="ORF">PXEA_LOCUS10576</name>
</gene>
<evidence type="ECO:0000313" key="1">
    <source>
        <dbReference type="EMBL" id="VEL17136.1"/>
    </source>
</evidence>
<evidence type="ECO:0000313" key="2">
    <source>
        <dbReference type="Proteomes" id="UP000784294"/>
    </source>
</evidence>
<organism evidence="1 2">
    <name type="scientific">Protopolystoma xenopodis</name>
    <dbReference type="NCBI Taxonomy" id="117903"/>
    <lineage>
        <taxon>Eukaryota</taxon>
        <taxon>Metazoa</taxon>
        <taxon>Spiralia</taxon>
        <taxon>Lophotrochozoa</taxon>
        <taxon>Platyhelminthes</taxon>
        <taxon>Monogenea</taxon>
        <taxon>Polyopisthocotylea</taxon>
        <taxon>Polystomatidea</taxon>
        <taxon>Polystomatidae</taxon>
        <taxon>Protopolystoma</taxon>
    </lineage>
</organism>
<sequence>MHRVNLVAEPLLHGPRLFIDALVHSDMIRAQQTAAAILAELNDSIHSELYASKKSGETGGCLQYLYRAAPDTIVASSKSHSLVSLIPS</sequence>
<dbReference type="Proteomes" id="UP000784294">
    <property type="component" value="Unassembled WGS sequence"/>
</dbReference>
<accession>A0A3S5BT46</accession>